<dbReference type="EMBL" id="JBHSGD010000002">
    <property type="protein sequence ID" value="MFC4651651.1"/>
    <property type="molecule type" value="Genomic_DNA"/>
</dbReference>
<dbReference type="PROSITE" id="PS50937">
    <property type="entry name" value="HTH_MERR_2"/>
    <property type="match status" value="1"/>
</dbReference>
<comment type="caution">
    <text evidence="3">The sequence shown here is derived from an EMBL/GenBank/DDBJ whole genome shotgun (WGS) entry which is preliminary data.</text>
</comment>
<dbReference type="InterPro" id="IPR009061">
    <property type="entry name" value="DNA-bd_dom_put_sf"/>
</dbReference>
<organism evidence="3 4">
    <name type="scientific">Lactococcus nasutitermitis</name>
    <dbReference type="NCBI Taxonomy" id="1652957"/>
    <lineage>
        <taxon>Bacteria</taxon>
        <taxon>Bacillati</taxon>
        <taxon>Bacillota</taxon>
        <taxon>Bacilli</taxon>
        <taxon>Lactobacillales</taxon>
        <taxon>Streptococcaceae</taxon>
        <taxon>Lactococcus</taxon>
    </lineage>
</organism>
<accession>A0ABV9JB73</accession>
<protein>
    <submittedName>
        <fullName evidence="3">MerR family transcriptional regulator</fullName>
    </submittedName>
</protein>
<dbReference type="Pfam" id="PF13411">
    <property type="entry name" value="MerR_1"/>
    <property type="match status" value="1"/>
</dbReference>
<sequence length="128" mass="14726">MTSITEMAKYSGLSADTLRFYEKEGLIQVPRNARGVRDYDESARRQVYSVRCYRRAGLPLATIRELLVAPEKHTEHIDLLKTHREQVVADLASLSETLDYLDYRIAQSEENLPGELARMEDWVKHSAT</sequence>
<evidence type="ECO:0000256" key="1">
    <source>
        <dbReference type="ARBA" id="ARBA00023125"/>
    </source>
</evidence>
<dbReference type="PRINTS" id="PR00040">
    <property type="entry name" value="HTHMERR"/>
</dbReference>
<dbReference type="Gene3D" id="1.10.1660.10">
    <property type="match status" value="1"/>
</dbReference>
<dbReference type="SMART" id="SM00422">
    <property type="entry name" value="HTH_MERR"/>
    <property type="match status" value="1"/>
</dbReference>
<keyword evidence="4" id="KW-1185">Reference proteome</keyword>
<feature type="domain" description="HTH merR-type" evidence="2">
    <location>
        <begin position="1"/>
        <end position="69"/>
    </location>
</feature>
<dbReference type="SUPFAM" id="SSF46955">
    <property type="entry name" value="Putative DNA-binding domain"/>
    <property type="match status" value="1"/>
</dbReference>
<dbReference type="PANTHER" id="PTHR30204">
    <property type="entry name" value="REDOX-CYCLING DRUG-SENSING TRANSCRIPTIONAL ACTIVATOR SOXR"/>
    <property type="match status" value="1"/>
</dbReference>
<dbReference type="InterPro" id="IPR000551">
    <property type="entry name" value="MerR-type_HTH_dom"/>
</dbReference>
<reference evidence="4" key="1">
    <citation type="journal article" date="2019" name="Int. J. Syst. Evol. Microbiol.">
        <title>The Global Catalogue of Microorganisms (GCM) 10K type strain sequencing project: providing services to taxonomists for standard genome sequencing and annotation.</title>
        <authorList>
            <consortium name="The Broad Institute Genomics Platform"/>
            <consortium name="The Broad Institute Genome Sequencing Center for Infectious Disease"/>
            <person name="Wu L."/>
            <person name="Ma J."/>
        </authorList>
    </citation>
    <scope>NUCLEOTIDE SEQUENCE [LARGE SCALE GENOMIC DNA]</scope>
    <source>
        <strain evidence="4">CCUG 63287</strain>
    </source>
</reference>
<name>A0ABV9JB73_9LACT</name>
<evidence type="ECO:0000313" key="3">
    <source>
        <dbReference type="EMBL" id="MFC4651651.1"/>
    </source>
</evidence>
<dbReference type="PANTHER" id="PTHR30204:SF98">
    <property type="entry name" value="HTH-TYPE TRANSCRIPTIONAL REGULATOR ADHR"/>
    <property type="match status" value="1"/>
</dbReference>
<proteinExistence type="predicted"/>
<evidence type="ECO:0000259" key="2">
    <source>
        <dbReference type="PROSITE" id="PS50937"/>
    </source>
</evidence>
<keyword evidence="1" id="KW-0238">DNA-binding</keyword>
<evidence type="ECO:0000313" key="4">
    <source>
        <dbReference type="Proteomes" id="UP001595987"/>
    </source>
</evidence>
<dbReference type="RefSeq" id="WP_213536589.1">
    <property type="nucleotide sequence ID" value="NZ_BOVQ01000008.1"/>
</dbReference>
<dbReference type="InterPro" id="IPR047057">
    <property type="entry name" value="MerR_fam"/>
</dbReference>
<dbReference type="Proteomes" id="UP001595987">
    <property type="component" value="Unassembled WGS sequence"/>
</dbReference>
<gene>
    <name evidence="3" type="ORF">ACFO26_01835</name>
</gene>